<evidence type="ECO:0000256" key="4">
    <source>
        <dbReference type="ARBA" id="ARBA00022989"/>
    </source>
</evidence>
<dbReference type="PANTHER" id="PTHR12677:SF59">
    <property type="entry name" value="GOLGI APPARATUS MEMBRANE PROTEIN TVP38-RELATED"/>
    <property type="match status" value="1"/>
</dbReference>
<evidence type="ECO:0000256" key="1">
    <source>
        <dbReference type="ARBA" id="ARBA00004651"/>
    </source>
</evidence>
<keyword evidence="3 7" id="KW-0812">Transmembrane</keyword>
<reference evidence="9 10" key="1">
    <citation type="journal article" date="2024" name="Nat. Commun.">
        <title>Phylogenomics reveals the evolutionary origins of lichenization in chlorophyte algae.</title>
        <authorList>
            <person name="Puginier C."/>
            <person name="Libourel C."/>
            <person name="Otte J."/>
            <person name="Skaloud P."/>
            <person name="Haon M."/>
            <person name="Grisel S."/>
            <person name="Petersen M."/>
            <person name="Berrin J.G."/>
            <person name="Delaux P.M."/>
            <person name="Dal Grande F."/>
            <person name="Keller J."/>
        </authorList>
    </citation>
    <scope>NUCLEOTIDE SEQUENCE [LARGE SCALE GENOMIC DNA]</scope>
    <source>
        <strain evidence="9 10">SAG 216-7</strain>
    </source>
</reference>
<feature type="transmembrane region" description="Helical" evidence="7">
    <location>
        <begin position="126"/>
        <end position="148"/>
    </location>
</feature>
<organism evidence="9 10">
    <name type="scientific">Coccomyxa subellipsoidea</name>
    <dbReference type="NCBI Taxonomy" id="248742"/>
    <lineage>
        <taxon>Eukaryota</taxon>
        <taxon>Viridiplantae</taxon>
        <taxon>Chlorophyta</taxon>
        <taxon>core chlorophytes</taxon>
        <taxon>Trebouxiophyceae</taxon>
        <taxon>Trebouxiophyceae incertae sedis</taxon>
        <taxon>Coccomyxaceae</taxon>
        <taxon>Coccomyxa</taxon>
    </lineage>
</organism>
<gene>
    <name evidence="9" type="ORF">WJX75_008942</name>
</gene>
<dbReference type="Pfam" id="PF08819">
    <property type="entry name" value="DUF1802"/>
    <property type="match status" value="1"/>
</dbReference>
<keyword evidence="2" id="KW-1003">Cell membrane</keyword>
<feature type="region of interest" description="Disordered" evidence="6">
    <location>
        <begin position="308"/>
        <end position="366"/>
    </location>
</feature>
<evidence type="ECO:0000256" key="5">
    <source>
        <dbReference type="ARBA" id="ARBA00023136"/>
    </source>
</evidence>
<feature type="transmembrane region" description="Helical" evidence="7">
    <location>
        <begin position="203"/>
        <end position="226"/>
    </location>
</feature>
<evidence type="ECO:0000256" key="7">
    <source>
        <dbReference type="SAM" id="Phobius"/>
    </source>
</evidence>
<dbReference type="Proteomes" id="UP001491310">
    <property type="component" value="Unassembled WGS sequence"/>
</dbReference>
<protein>
    <recommendedName>
        <fullName evidence="8">VTT domain-containing protein</fullName>
    </recommendedName>
</protein>
<accession>A0ABR2YQ93</accession>
<keyword evidence="4 7" id="KW-1133">Transmembrane helix</keyword>
<feature type="transmembrane region" description="Helical" evidence="7">
    <location>
        <begin position="55"/>
        <end position="77"/>
    </location>
</feature>
<evidence type="ECO:0000256" key="2">
    <source>
        <dbReference type="ARBA" id="ARBA00022475"/>
    </source>
</evidence>
<dbReference type="InterPro" id="IPR015414">
    <property type="entry name" value="TMEM64"/>
</dbReference>
<proteinExistence type="predicted"/>
<sequence>MHQVHLLLTESESLPKQLPNTRELSSFVLFINKQEDTPGAGRQVLVLIIQHWEKVLILAILIVLIVLVSVKGFTVFGDILTWFQKQNNWAGWAIFLAMYTANVSLLLPGIVLILGSGFVFGFWKGLLAVWIGGGIGQSMAFLLARYLIGDLVSAMLRGKSKKWDMVDRAIETEGWKLLLLCRLSPVIPYNVLNVLMASTKIHFWPFALVSFFGIIPECSLFCYMGSLTENVSAIVAGDARPHGKVTYILAGVSVFFLLLTACWATLIIRRALKRADASLKEESAAAEGSGDDVEAGVVHTLLPQAGLQSPDAAARSDAGQRAKEPGWPYSPPSLRGKDAWQAPPSPHSDNSDPWDEELRPWPPSMQEDSAPDFLLFPTSFHADGQLLKEAAAPHYSKELTFDPKNKPDVTLKYRATITGTWTTFEAGVVEALTAHHILGPDFLEK</sequence>
<feature type="transmembrane region" description="Helical" evidence="7">
    <location>
        <begin position="89"/>
        <end position="114"/>
    </location>
</feature>
<name>A0ABR2YQ93_9CHLO</name>
<dbReference type="EMBL" id="JALJOT010000007">
    <property type="protein sequence ID" value="KAK9909219.1"/>
    <property type="molecule type" value="Genomic_DNA"/>
</dbReference>
<dbReference type="PANTHER" id="PTHR12677">
    <property type="entry name" value="GOLGI APPARATUS MEMBRANE PROTEIN TVP38-RELATED"/>
    <property type="match status" value="1"/>
</dbReference>
<keyword evidence="5 7" id="KW-0472">Membrane</keyword>
<feature type="transmembrane region" description="Helical" evidence="7">
    <location>
        <begin position="246"/>
        <end position="268"/>
    </location>
</feature>
<keyword evidence="10" id="KW-1185">Reference proteome</keyword>
<evidence type="ECO:0000256" key="3">
    <source>
        <dbReference type="ARBA" id="ARBA00022692"/>
    </source>
</evidence>
<evidence type="ECO:0000259" key="8">
    <source>
        <dbReference type="Pfam" id="PF09335"/>
    </source>
</evidence>
<evidence type="ECO:0000313" key="9">
    <source>
        <dbReference type="EMBL" id="KAK9909219.1"/>
    </source>
</evidence>
<dbReference type="InterPro" id="IPR014923">
    <property type="entry name" value="DUF1802"/>
</dbReference>
<evidence type="ECO:0000256" key="6">
    <source>
        <dbReference type="SAM" id="MobiDB-lite"/>
    </source>
</evidence>
<comment type="caution">
    <text evidence="9">The sequence shown here is derived from an EMBL/GenBank/DDBJ whole genome shotgun (WGS) entry which is preliminary data.</text>
</comment>
<dbReference type="Pfam" id="PF09335">
    <property type="entry name" value="VTT_dom"/>
    <property type="match status" value="1"/>
</dbReference>
<comment type="subcellular location">
    <subcellularLocation>
        <location evidence="1">Cell membrane</location>
        <topology evidence="1">Multi-pass membrane protein</topology>
    </subcellularLocation>
</comment>
<feature type="domain" description="VTT" evidence="8">
    <location>
        <begin position="107"/>
        <end position="226"/>
    </location>
</feature>
<evidence type="ECO:0000313" key="10">
    <source>
        <dbReference type="Proteomes" id="UP001491310"/>
    </source>
</evidence>
<dbReference type="InterPro" id="IPR032816">
    <property type="entry name" value="VTT_dom"/>
</dbReference>